<sequence>MSKGNGAATGATSLPLSVSLSRPPTHIHTSTERAPFPLPLPDLLHHVSCCIISLFPPCLSTSHTYWNFSRTCYLTPTFDFCYHNQPSATRSPHPAEDNKKTEEVVAQGTDQAQVGLIIKVLGRTGSRGNVTQVRVRLMAEAGSPDYNRTIVRNVKGPCKENDMLSLMETEREARRLR</sequence>
<keyword evidence="3" id="KW-0687">Ribonucleoprotein</keyword>
<dbReference type="PANTHER" id="PTHR10769:SF3">
    <property type="entry name" value="SMALL RIBOSOMAL SUBUNIT PROTEIN ES28"/>
    <property type="match status" value="1"/>
</dbReference>
<reference evidence="5 6" key="1">
    <citation type="submission" date="2024-02" db="EMBL/GenBank/DDBJ databases">
        <title>FIRST GENOME SEQUENCES OF Leishmania (Viannia) shawi, Leishmania (Viannia) lindenbergi AND Leishmania (Viannia) utingensis.</title>
        <authorList>
            <person name="Resadore F."/>
            <person name="Custodio M.G.F."/>
            <person name="Boite M.C."/>
            <person name="Cupolillo E."/>
            <person name="Ferreira G.E.M."/>
        </authorList>
    </citation>
    <scope>NUCLEOTIDE SEQUENCE [LARGE SCALE GENOMIC DNA]</scope>
    <source>
        <strain evidence="5 6">ITUB/BR/1977/M4964</strain>
    </source>
</reference>
<keyword evidence="2 5" id="KW-0689">Ribosomal protein</keyword>
<comment type="caution">
    <text evidence="5">The sequence shown here is derived from an EMBL/GenBank/DDBJ whole genome shotgun (WGS) entry which is preliminary data.</text>
</comment>
<dbReference type="InterPro" id="IPR028626">
    <property type="entry name" value="Ribosomal_eS28_CS"/>
</dbReference>
<dbReference type="SUPFAM" id="SSF50249">
    <property type="entry name" value="Nucleic acid-binding proteins"/>
    <property type="match status" value="1"/>
</dbReference>
<evidence type="ECO:0000313" key="6">
    <source>
        <dbReference type="Proteomes" id="UP001482455"/>
    </source>
</evidence>
<dbReference type="GO" id="GO:0022627">
    <property type="term" value="C:cytosolic small ribosomal subunit"/>
    <property type="evidence" value="ECO:0007669"/>
    <property type="project" value="TreeGrafter"/>
</dbReference>
<dbReference type="GO" id="GO:0000028">
    <property type="term" value="P:ribosomal small subunit assembly"/>
    <property type="evidence" value="ECO:0007669"/>
    <property type="project" value="TreeGrafter"/>
</dbReference>
<proteinExistence type="inferred from homology"/>
<keyword evidence="6" id="KW-1185">Reference proteome</keyword>
<name>A0AAW3AIR3_9TRYP</name>
<evidence type="ECO:0000256" key="4">
    <source>
        <dbReference type="SAM" id="MobiDB-lite"/>
    </source>
</evidence>
<dbReference type="InterPro" id="IPR012340">
    <property type="entry name" value="NA-bd_OB-fold"/>
</dbReference>
<dbReference type="AlphaFoldDB" id="A0AAW3AIR3"/>
<dbReference type="Gene3D" id="2.40.50.140">
    <property type="entry name" value="Nucleic acid-binding proteins"/>
    <property type="match status" value="1"/>
</dbReference>
<dbReference type="EMBL" id="JBAMZL010000025">
    <property type="protein sequence ID" value="KAL0505684.1"/>
    <property type="molecule type" value="Genomic_DNA"/>
</dbReference>
<dbReference type="GO" id="GO:0030490">
    <property type="term" value="P:maturation of SSU-rRNA"/>
    <property type="evidence" value="ECO:0007669"/>
    <property type="project" value="TreeGrafter"/>
</dbReference>
<dbReference type="Proteomes" id="UP001482455">
    <property type="component" value="Unassembled WGS sequence"/>
</dbReference>
<feature type="region of interest" description="Disordered" evidence="4">
    <location>
        <begin position="1"/>
        <end position="31"/>
    </location>
</feature>
<feature type="compositionally biased region" description="Low complexity" evidence="4">
    <location>
        <begin position="13"/>
        <end position="24"/>
    </location>
</feature>
<evidence type="ECO:0000256" key="1">
    <source>
        <dbReference type="ARBA" id="ARBA00005943"/>
    </source>
</evidence>
<protein>
    <submittedName>
        <fullName evidence="5">Ribosomal protein S28e</fullName>
    </submittedName>
</protein>
<comment type="similarity">
    <text evidence="1">Belongs to the eukaryotic ribosomal protein eS28 family.</text>
</comment>
<accession>A0AAW3AIR3</accession>
<dbReference type="PANTHER" id="PTHR10769">
    <property type="entry name" value="40S RIBOSOMAL PROTEIN S28"/>
    <property type="match status" value="1"/>
</dbReference>
<evidence type="ECO:0000256" key="2">
    <source>
        <dbReference type="ARBA" id="ARBA00022980"/>
    </source>
</evidence>
<evidence type="ECO:0000256" key="3">
    <source>
        <dbReference type="ARBA" id="ARBA00023274"/>
    </source>
</evidence>
<dbReference type="GO" id="GO:0003735">
    <property type="term" value="F:structural constituent of ribosome"/>
    <property type="evidence" value="ECO:0007669"/>
    <property type="project" value="InterPro"/>
</dbReference>
<dbReference type="GO" id="GO:0006412">
    <property type="term" value="P:translation"/>
    <property type="evidence" value="ECO:0007669"/>
    <property type="project" value="InterPro"/>
</dbReference>
<dbReference type="InterPro" id="IPR000289">
    <property type="entry name" value="Ribosomal_eS28"/>
</dbReference>
<dbReference type="FunFam" id="2.40.50.140:FF:000145">
    <property type="entry name" value="30S ribosomal protein S28e"/>
    <property type="match status" value="1"/>
</dbReference>
<dbReference type="CDD" id="cd04457">
    <property type="entry name" value="S1_S28E"/>
    <property type="match status" value="1"/>
</dbReference>
<dbReference type="Pfam" id="PF01200">
    <property type="entry name" value="Ribosomal_S28e"/>
    <property type="match status" value="1"/>
</dbReference>
<organism evidence="5 6">
    <name type="scientific">Leishmania utingensis</name>
    <dbReference type="NCBI Taxonomy" id="653362"/>
    <lineage>
        <taxon>Eukaryota</taxon>
        <taxon>Discoba</taxon>
        <taxon>Euglenozoa</taxon>
        <taxon>Kinetoplastea</taxon>
        <taxon>Metakinetoplastina</taxon>
        <taxon>Trypanosomatida</taxon>
        <taxon>Trypanosomatidae</taxon>
        <taxon>Leishmaniinae</taxon>
        <taxon>Leishmania</taxon>
    </lineage>
</organism>
<gene>
    <name evidence="5" type="ORF">Q4I30_004251</name>
</gene>
<evidence type="ECO:0000313" key="5">
    <source>
        <dbReference type="EMBL" id="KAL0505684.1"/>
    </source>
</evidence>
<dbReference type="PROSITE" id="PS00961">
    <property type="entry name" value="RIBOSOMAL_S28E"/>
    <property type="match status" value="1"/>
</dbReference>